<accession>A0A5C2RRH2</accession>
<feature type="domain" description="Zn(2)-C6 fungal-type" evidence="1">
    <location>
        <begin position="63"/>
        <end position="92"/>
    </location>
</feature>
<organism evidence="2 3">
    <name type="scientific">Lentinus tigrinus ALCF2SS1-6</name>
    <dbReference type="NCBI Taxonomy" id="1328759"/>
    <lineage>
        <taxon>Eukaryota</taxon>
        <taxon>Fungi</taxon>
        <taxon>Dikarya</taxon>
        <taxon>Basidiomycota</taxon>
        <taxon>Agaricomycotina</taxon>
        <taxon>Agaricomycetes</taxon>
        <taxon>Polyporales</taxon>
        <taxon>Polyporaceae</taxon>
        <taxon>Lentinus</taxon>
    </lineage>
</organism>
<gene>
    <name evidence="2" type="ORF">L227DRAFT_580741</name>
</gene>
<dbReference type="AlphaFoldDB" id="A0A5C2RRH2"/>
<proteinExistence type="predicted"/>
<evidence type="ECO:0000313" key="3">
    <source>
        <dbReference type="Proteomes" id="UP000313359"/>
    </source>
</evidence>
<reference evidence="2" key="1">
    <citation type="journal article" date="2018" name="Genome Biol. Evol.">
        <title>Genomics and development of Lentinus tigrinus, a white-rot wood-decaying mushroom with dimorphic fruiting bodies.</title>
        <authorList>
            <person name="Wu B."/>
            <person name="Xu Z."/>
            <person name="Knudson A."/>
            <person name="Carlson A."/>
            <person name="Chen N."/>
            <person name="Kovaka S."/>
            <person name="LaButti K."/>
            <person name="Lipzen A."/>
            <person name="Pennachio C."/>
            <person name="Riley R."/>
            <person name="Schakwitz W."/>
            <person name="Umezawa K."/>
            <person name="Ohm R.A."/>
            <person name="Grigoriev I.V."/>
            <person name="Nagy L.G."/>
            <person name="Gibbons J."/>
            <person name="Hibbett D."/>
        </authorList>
    </citation>
    <scope>NUCLEOTIDE SEQUENCE [LARGE SCALE GENOMIC DNA]</scope>
    <source>
        <strain evidence="2">ALCF2SS1-6</strain>
    </source>
</reference>
<dbReference type="OrthoDB" id="434972at2759"/>
<sequence length="147" mass="16394">MSSSRPHPNGMLETISLALPLLDTAHTQDRRPGLSLKLPRKVAVSLRYFVLRESRLSLPMYQCEYCHRTHRKCDGPLPCIRCRDAGWGHSCVPHQRCSHARTPLDLGGHGASIHTESVDSMTPIAQGRNNAGFNLEVSSRIGRSRRS</sequence>
<evidence type="ECO:0000313" key="2">
    <source>
        <dbReference type="EMBL" id="RPD54173.1"/>
    </source>
</evidence>
<dbReference type="EMBL" id="ML122309">
    <property type="protein sequence ID" value="RPD54173.1"/>
    <property type="molecule type" value="Genomic_DNA"/>
</dbReference>
<name>A0A5C2RRH2_9APHY</name>
<keyword evidence="3" id="KW-1185">Reference proteome</keyword>
<dbReference type="SUPFAM" id="SSF57701">
    <property type="entry name" value="Zn2/Cys6 DNA-binding domain"/>
    <property type="match status" value="1"/>
</dbReference>
<dbReference type="InterPro" id="IPR001138">
    <property type="entry name" value="Zn2Cys6_DnaBD"/>
</dbReference>
<dbReference type="Proteomes" id="UP000313359">
    <property type="component" value="Unassembled WGS sequence"/>
</dbReference>
<evidence type="ECO:0000259" key="1">
    <source>
        <dbReference type="Pfam" id="PF00172"/>
    </source>
</evidence>
<dbReference type="InterPro" id="IPR036864">
    <property type="entry name" value="Zn2-C6_fun-type_DNA-bd_sf"/>
</dbReference>
<dbReference type="GO" id="GO:0000981">
    <property type="term" value="F:DNA-binding transcription factor activity, RNA polymerase II-specific"/>
    <property type="evidence" value="ECO:0007669"/>
    <property type="project" value="InterPro"/>
</dbReference>
<protein>
    <recommendedName>
        <fullName evidence="1">Zn(2)-C6 fungal-type domain-containing protein</fullName>
    </recommendedName>
</protein>
<dbReference type="Pfam" id="PF00172">
    <property type="entry name" value="Zn_clus"/>
    <property type="match status" value="1"/>
</dbReference>
<dbReference type="GO" id="GO:0008270">
    <property type="term" value="F:zinc ion binding"/>
    <property type="evidence" value="ECO:0007669"/>
    <property type="project" value="InterPro"/>
</dbReference>